<sequence>MKYCLLIATAWFACCGCNPYSNRVNTISVSGVVQLEGKPVENAEVAFISEEFPMAFGLTDVDGKYELSTRRYGKGASPGAYTVKIHMTMDTAEGGTHKKLVIPQVYSDKGVAAVTVNAAEGTKFDFHLVSKPPKKFPVLDDPESEQ</sequence>
<name>A3ZWJ7_9BACT</name>
<comment type="caution">
    <text evidence="1">The sequence shown here is derived from an EMBL/GenBank/DDBJ whole genome shotgun (WGS) entry which is preliminary data.</text>
</comment>
<evidence type="ECO:0000313" key="2">
    <source>
        <dbReference type="Proteomes" id="UP000004358"/>
    </source>
</evidence>
<dbReference type="RefSeq" id="WP_002653178.1">
    <property type="nucleotide sequence ID" value="NZ_CH672376.1"/>
</dbReference>
<dbReference type="OrthoDB" id="217847at2"/>
<evidence type="ECO:0008006" key="3">
    <source>
        <dbReference type="Google" id="ProtNLM"/>
    </source>
</evidence>
<accession>A3ZWJ7</accession>
<dbReference type="Gene3D" id="2.60.40.1120">
    <property type="entry name" value="Carboxypeptidase-like, regulatory domain"/>
    <property type="match status" value="1"/>
</dbReference>
<reference evidence="1 2" key="1">
    <citation type="submission" date="2006-02" db="EMBL/GenBank/DDBJ databases">
        <authorList>
            <person name="Amann R."/>
            <person name="Ferriera S."/>
            <person name="Johnson J."/>
            <person name="Kravitz S."/>
            <person name="Halpern A."/>
            <person name="Remington K."/>
            <person name="Beeson K."/>
            <person name="Tran B."/>
            <person name="Rogers Y.-H."/>
            <person name="Friedman R."/>
            <person name="Venter J.C."/>
        </authorList>
    </citation>
    <scope>NUCLEOTIDE SEQUENCE [LARGE SCALE GENOMIC DNA]</scope>
    <source>
        <strain evidence="1 2">DSM 3645</strain>
    </source>
</reference>
<organism evidence="1 2">
    <name type="scientific">Blastopirellula marina DSM 3645</name>
    <dbReference type="NCBI Taxonomy" id="314230"/>
    <lineage>
        <taxon>Bacteria</taxon>
        <taxon>Pseudomonadati</taxon>
        <taxon>Planctomycetota</taxon>
        <taxon>Planctomycetia</taxon>
        <taxon>Pirellulales</taxon>
        <taxon>Pirellulaceae</taxon>
        <taxon>Blastopirellula</taxon>
    </lineage>
</organism>
<evidence type="ECO:0000313" key="1">
    <source>
        <dbReference type="EMBL" id="EAQ79225.1"/>
    </source>
</evidence>
<gene>
    <name evidence="1" type="ORF">DSM3645_26419</name>
</gene>
<dbReference type="EMBL" id="AANZ01000015">
    <property type="protein sequence ID" value="EAQ79225.1"/>
    <property type="molecule type" value="Genomic_DNA"/>
</dbReference>
<proteinExistence type="predicted"/>
<dbReference type="Proteomes" id="UP000004358">
    <property type="component" value="Unassembled WGS sequence"/>
</dbReference>
<dbReference type="STRING" id="314230.DSM3645_26419"/>
<protein>
    <recommendedName>
        <fullName evidence="3">Carboxypeptidase regulatory-like domain-containing protein</fullName>
    </recommendedName>
</protein>
<dbReference type="HOGENOM" id="CLU_113730_5_2_0"/>
<dbReference type="AlphaFoldDB" id="A3ZWJ7"/>